<comment type="caution">
    <text evidence="1">The sequence shown here is derived from an EMBL/GenBank/DDBJ whole genome shotgun (WGS) entry which is preliminary data.</text>
</comment>
<dbReference type="AlphaFoldDB" id="A0A2V3ICK1"/>
<evidence type="ECO:0000313" key="2">
    <source>
        <dbReference type="Proteomes" id="UP000247409"/>
    </source>
</evidence>
<gene>
    <name evidence="1" type="ORF">BWQ96_10476</name>
</gene>
<protein>
    <submittedName>
        <fullName evidence="1">Uncharacterized protein</fullName>
    </submittedName>
</protein>
<evidence type="ECO:0000313" key="1">
    <source>
        <dbReference type="EMBL" id="PXF39814.1"/>
    </source>
</evidence>
<proteinExistence type="predicted"/>
<accession>A0A2V3ICK1</accession>
<reference evidence="1 2" key="1">
    <citation type="journal article" date="2018" name="Mol. Biol. Evol.">
        <title>Analysis of the draft genome of the red seaweed Gracilariopsis chorda provides insights into genome size evolution in Rhodophyta.</title>
        <authorList>
            <person name="Lee J."/>
            <person name="Yang E.C."/>
            <person name="Graf L."/>
            <person name="Yang J.H."/>
            <person name="Qiu H."/>
            <person name="Zel Zion U."/>
            <person name="Chan C.X."/>
            <person name="Stephens T.G."/>
            <person name="Weber A.P.M."/>
            <person name="Boo G.H."/>
            <person name="Boo S.M."/>
            <person name="Kim K.M."/>
            <person name="Shin Y."/>
            <person name="Jung M."/>
            <person name="Lee S.J."/>
            <person name="Yim H.S."/>
            <person name="Lee J.H."/>
            <person name="Bhattacharya D."/>
            <person name="Yoon H.S."/>
        </authorList>
    </citation>
    <scope>NUCLEOTIDE SEQUENCE [LARGE SCALE GENOMIC DNA]</scope>
    <source>
        <strain evidence="1 2">SKKU-2015</strain>
        <tissue evidence="1">Whole body</tissue>
    </source>
</reference>
<keyword evidence="2" id="KW-1185">Reference proteome</keyword>
<dbReference type="Proteomes" id="UP000247409">
    <property type="component" value="Unassembled WGS sequence"/>
</dbReference>
<organism evidence="1 2">
    <name type="scientific">Gracilariopsis chorda</name>
    <dbReference type="NCBI Taxonomy" id="448386"/>
    <lineage>
        <taxon>Eukaryota</taxon>
        <taxon>Rhodophyta</taxon>
        <taxon>Florideophyceae</taxon>
        <taxon>Rhodymeniophycidae</taxon>
        <taxon>Gracilariales</taxon>
        <taxon>Gracilariaceae</taxon>
        <taxon>Gracilariopsis</taxon>
    </lineage>
</organism>
<sequence length="43" mass="4706">MKIQAVNGFSDAICMDGENNLITDPLETFVIKLTESLECCIGE</sequence>
<dbReference type="EMBL" id="NBIV01000429">
    <property type="protein sequence ID" value="PXF39814.1"/>
    <property type="molecule type" value="Genomic_DNA"/>
</dbReference>
<name>A0A2V3ICK1_9FLOR</name>